<reference evidence="1" key="1">
    <citation type="submission" date="2023-04" db="EMBL/GenBank/DDBJ databases">
        <title>A chromosome-level genome assembly of the parasitoid wasp Eretmocerus hayati.</title>
        <authorList>
            <person name="Zhong Y."/>
            <person name="Liu S."/>
            <person name="Liu Y."/>
        </authorList>
    </citation>
    <scope>NUCLEOTIDE SEQUENCE</scope>
    <source>
        <strain evidence="1">ZJU_SS_LIU_2023</strain>
    </source>
</reference>
<evidence type="ECO:0000313" key="2">
    <source>
        <dbReference type="Proteomes" id="UP001239111"/>
    </source>
</evidence>
<evidence type="ECO:0000313" key="1">
    <source>
        <dbReference type="EMBL" id="KAJ8686637.1"/>
    </source>
</evidence>
<proteinExistence type="predicted"/>
<comment type="caution">
    <text evidence="1">The sequence shown here is derived from an EMBL/GenBank/DDBJ whole genome shotgun (WGS) entry which is preliminary data.</text>
</comment>
<sequence>MFIILFCLCVPNFLVYCAENNVIIASSVGEIKGLLVETRLGKEILSFRGIPYAKPPIGKRRFKDPIPIDTWEGVFDATREGPACPQATGINLSEDCLTLNIYTKRPDGNKIIWNEKLPVIVFIHPGGFSRYSSQSFLYGPRYLLDQDVVLVTINHRLATLGFMNTGDERASGNYAFKDQVIALRFVRDHISSFGGDPDLVTISGHSSGARSIHLHLISHMSKGLFHRAILMSGSMTTPIRAQKEQIDVIRRQASLLNCTAESLDAVLHCLSEKPSEAFGKSEYSFQEWNTAPALIWYPSIEPEVPGRERFLEDDIEVLMSSKRVANVPLLISVTSDEFNYRIIRAEDEAREGNDNLFQDLNRRWDELAPICFQYERNTSRSRLISQEIRKFYFNNEPIHLNNFDRLQMLYANSIVHYPTYRALNLIAEHSEASIYFYEFTYKGRYSYYISKKTKKPIAGVPHADYLQYIFNVENPIYNTGARFPIIRDKDPEFLTMNRLTTMWAHFAKTGEPWQAGSQLFQNKTWQKYTQDARIYLEFGEDLMMKSDFLKESMDFWSKLFP</sequence>
<organism evidence="1 2">
    <name type="scientific">Eretmocerus hayati</name>
    <dbReference type="NCBI Taxonomy" id="131215"/>
    <lineage>
        <taxon>Eukaryota</taxon>
        <taxon>Metazoa</taxon>
        <taxon>Ecdysozoa</taxon>
        <taxon>Arthropoda</taxon>
        <taxon>Hexapoda</taxon>
        <taxon>Insecta</taxon>
        <taxon>Pterygota</taxon>
        <taxon>Neoptera</taxon>
        <taxon>Endopterygota</taxon>
        <taxon>Hymenoptera</taxon>
        <taxon>Apocrita</taxon>
        <taxon>Proctotrupomorpha</taxon>
        <taxon>Chalcidoidea</taxon>
        <taxon>Aphelinidae</taxon>
        <taxon>Aphelininae</taxon>
        <taxon>Eretmocerus</taxon>
    </lineage>
</organism>
<dbReference type="Proteomes" id="UP001239111">
    <property type="component" value="Chromosome 1"/>
</dbReference>
<keyword evidence="2" id="KW-1185">Reference proteome</keyword>
<protein>
    <submittedName>
        <fullName evidence="1">Uncharacterized protein</fullName>
    </submittedName>
</protein>
<accession>A0ACC2PWA1</accession>
<name>A0ACC2PWA1_9HYME</name>
<gene>
    <name evidence="1" type="ORF">QAD02_022431</name>
</gene>
<dbReference type="EMBL" id="CM056741">
    <property type="protein sequence ID" value="KAJ8686637.1"/>
    <property type="molecule type" value="Genomic_DNA"/>
</dbReference>